<dbReference type="GO" id="GO:0071555">
    <property type="term" value="P:cell wall organization"/>
    <property type="evidence" value="ECO:0007669"/>
    <property type="project" value="UniProtKB-KW"/>
</dbReference>
<dbReference type="RefSeq" id="WP_126044542.1">
    <property type="nucleotide sequence ID" value="NZ_RXFM01000021.1"/>
</dbReference>
<dbReference type="GO" id="GO:0009253">
    <property type="term" value="P:peptidoglycan catabolic process"/>
    <property type="evidence" value="ECO:0007669"/>
    <property type="project" value="TreeGrafter"/>
</dbReference>
<dbReference type="Pfam" id="PF03562">
    <property type="entry name" value="MltA"/>
    <property type="match status" value="1"/>
</dbReference>
<dbReference type="Gene3D" id="2.40.40.10">
    <property type="entry name" value="RlpA-like domain"/>
    <property type="match status" value="1"/>
</dbReference>
<sequence length="382" mass="44024">MTHQILKNLILLIFIIALSSCSGTKKRKYKVRKVKFFKTEYSKLVGWKYDKHLISLKTFSNSCQKILQLNNSNPVSTLTNIGGSAKNWKLICKKLERAKIETNTGAKKFFERWFIPYVIFDGSTNKKIGKFTGYYEIEINGSLKKTRRCKHPVYMPPKNLSTHQNRDYLSHSSINKGSLRNKNLEILWVDNHARLYFMHIQGSGRVKLDNGNLIRLGYAGQNGFDYTSIGPYFKKYDAKGINSALDMIEWLHRNPRDSKKIIEQNQSYIFFRKINGDGPIGAQGIALTPERSIALDSAIYPYGTPIWIDTSLPKTRNYIDRKYRRLFIAQDTGGAIKGAIRGDVFFGHGKRSEELACYMNNQGKIYALFPRSVKIPKYYRTH</sequence>
<dbReference type="InterPro" id="IPR005300">
    <property type="entry name" value="MltA_B"/>
</dbReference>
<dbReference type="PANTHER" id="PTHR30124:SF0">
    <property type="entry name" value="MEMBRANE-BOUND LYTIC MUREIN TRANSGLYCOSYLASE A"/>
    <property type="match status" value="1"/>
</dbReference>
<dbReference type="GO" id="GO:0009254">
    <property type="term" value="P:peptidoglycan turnover"/>
    <property type="evidence" value="ECO:0007669"/>
    <property type="project" value="InterPro"/>
</dbReference>
<dbReference type="EC" id="4.2.2.n1" evidence="2"/>
<comment type="caution">
    <text evidence="7">The sequence shown here is derived from an EMBL/GenBank/DDBJ whole genome shotgun (WGS) entry which is preliminary data.</text>
</comment>
<evidence type="ECO:0000256" key="2">
    <source>
        <dbReference type="ARBA" id="ARBA00012587"/>
    </source>
</evidence>
<dbReference type="GO" id="GO:0004553">
    <property type="term" value="F:hydrolase activity, hydrolyzing O-glycosyl compounds"/>
    <property type="evidence" value="ECO:0007669"/>
    <property type="project" value="InterPro"/>
</dbReference>
<dbReference type="Pfam" id="PF06725">
    <property type="entry name" value="3D"/>
    <property type="match status" value="1"/>
</dbReference>
<organism evidence="7 8">
    <name type="scientific">Candidatus Aquarickettsia rohweri</name>
    <dbReference type="NCBI Taxonomy" id="2602574"/>
    <lineage>
        <taxon>Bacteria</taxon>
        <taxon>Pseudomonadati</taxon>
        <taxon>Pseudomonadota</taxon>
        <taxon>Alphaproteobacteria</taxon>
        <taxon>Rickettsiales</taxon>
        <taxon>Candidatus Midichloriaceae</taxon>
        <taxon>Candidatus Aquarickettsia</taxon>
    </lineage>
</organism>
<dbReference type="GO" id="GO:0019867">
    <property type="term" value="C:outer membrane"/>
    <property type="evidence" value="ECO:0007669"/>
    <property type="project" value="InterPro"/>
</dbReference>
<dbReference type="OrthoDB" id="9783686at2"/>
<dbReference type="PIRSF" id="PIRSF019422">
    <property type="entry name" value="MltA"/>
    <property type="match status" value="1"/>
</dbReference>
<keyword evidence="4" id="KW-0961">Cell wall biogenesis/degradation</keyword>
<reference evidence="8" key="1">
    <citation type="submission" date="2018-11" db="EMBL/GenBank/DDBJ databases">
        <title>Phylogenetic, genomic, and biogeographic characterization of a novel and ubiquitous marine invertebrate-associated Rickettsiales parasite, Candidatus Marinoinvertebrata rohwerii, gen. nov., sp. nov.</title>
        <authorList>
            <person name="Klinges J.G."/>
            <person name="Rosales S.M."/>
            <person name="Mcminds R."/>
            <person name="Shaver E.C."/>
            <person name="Shantz A."/>
            <person name="Peters E.C."/>
            <person name="Burkepile D.E."/>
            <person name="Silliman B.R."/>
            <person name="Vega Thurber R.L."/>
        </authorList>
    </citation>
    <scope>NUCLEOTIDE SEQUENCE [LARGE SCALE GENOMIC DNA]</scope>
    <source>
        <strain evidence="8">a_cerv_44</strain>
    </source>
</reference>
<evidence type="ECO:0000256" key="3">
    <source>
        <dbReference type="ARBA" id="ARBA00023239"/>
    </source>
</evidence>
<dbReference type="SMART" id="SM00925">
    <property type="entry name" value="MltA"/>
    <property type="match status" value="1"/>
</dbReference>
<dbReference type="InterPro" id="IPR026044">
    <property type="entry name" value="MltA"/>
</dbReference>
<dbReference type="InterPro" id="IPR036908">
    <property type="entry name" value="RlpA-like_sf"/>
</dbReference>
<comment type="catalytic activity">
    <reaction evidence="1">
        <text>Exolytic cleavage of the (1-&gt;4)-beta-glycosidic linkage between N-acetylmuramic acid (MurNAc) and N-acetylglucosamine (GlcNAc) residues in peptidoglycan, from either the reducing or the non-reducing ends of the peptidoglycan chains, with concomitant formation of a 1,6-anhydrobond in the MurNAc residue.</text>
        <dbReference type="EC" id="4.2.2.n1"/>
    </reaction>
</comment>
<name>A0A429XSC2_9RICK</name>
<dbReference type="SUPFAM" id="SSF50685">
    <property type="entry name" value="Barwin-like endoglucanases"/>
    <property type="match status" value="1"/>
</dbReference>
<evidence type="ECO:0000313" key="8">
    <source>
        <dbReference type="Proteomes" id="UP000279470"/>
    </source>
</evidence>
<evidence type="ECO:0000259" key="6">
    <source>
        <dbReference type="SMART" id="SM00925"/>
    </source>
</evidence>
<evidence type="ECO:0000256" key="4">
    <source>
        <dbReference type="ARBA" id="ARBA00023316"/>
    </source>
</evidence>
<gene>
    <name evidence="7" type="ORF">EIC27_02310</name>
</gene>
<feature type="domain" description="Lytic transglycosylase MltA" evidence="6">
    <location>
        <begin position="138"/>
        <end position="272"/>
    </location>
</feature>
<proteinExistence type="predicted"/>
<accession>A0A429XSC2</accession>
<evidence type="ECO:0000256" key="5">
    <source>
        <dbReference type="ARBA" id="ARBA00030918"/>
    </source>
</evidence>
<dbReference type="CDD" id="cd14485">
    <property type="entry name" value="mltA_like_LT_A"/>
    <property type="match status" value="1"/>
</dbReference>
<dbReference type="Gene3D" id="2.40.240.50">
    <property type="entry name" value="Barwin-like endoglucanases"/>
    <property type="match status" value="1"/>
</dbReference>
<dbReference type="EMBL" id="RXFM01000021">
    <property type="protein sequence ID" value="RST69812.1"/>
    <property type="molecule type" value="Genomic_DNA"/>
</dbReference>
<keyword evidence="3" id="KW-0456">Lyase</keyword>
<dbReference type="GO" id="GO:0008933">
    <property type="term" value="F:peptidoglycan lytic transglycosylase activity"/>
    <property type="evidence" value="ECO:0007669"/>
    <property type="project" value="TreeGrafter"/>
</dbReference>
<evidence type="ECO:0000256" key="1">
    <source>
        <dbReference type="ARBA" id="ARBA00001420"/>
    </source>
</evidence>
<protein>
    <recommendedName>
        <fullName evidence="2">peptidoglycan lytic exotransglycosylase</fullName>
        <ecNumber evidence="2">4.2.2.n1</ecNumber>
    </recommendedName>
    <alternativeName>
        <fullName evidence="5">Murein hydrolase A</fullName>
    </alternativeName>
</protein>
<dbReference type="InterPro" id="IPR010611">
    <property type="entry name" value="3D_dom"/>
</dbReference>
<dbReference type="PROSITE" id="PS51257">
    <property type="entry name" value="PROKAR_LIPOPROTEIN"/>
    <property type="match status" value="1"/>
</dbReference>
<dbReference type="Proteomes" id="UP000279470">
    <property type="component" value="Unassembled WGS sequence"/>
</dbReference>
<dbReference type="PANTHER" id="PTHR30124">
    <property type="entry name" value="MEMBRANE-BOUND LYTIC MUREIN TRANSGLYCOSYLASE A"/>
    <property type="match status" value="1"/>
</dbReference>
<dbReference type="AlphaFoldDB" id="A0A429XSC2"/>
<keyword evidence="8" id="KW-1185">Reference proteome</keyword>
<evidence type="ECO:0000313" key="7">
    <source>
        <dbReference type="EMBL" id="RST69812.1"/>
    </source>
</evidence>